<dbReference type="PANTHER" id="PTHR33495:SF2">
    <property type="entry name" value="ANTI-SIGMA FACTOR ANTAGONIST TM_1081-RELATED"/>
    <property type="match status" value="1"/>
</dbReference>
<dbReference type="CDD" id="cd07043">
    <property type="entry name" value="STAS_anti-anti-sigma_factors"/>
    <property type="match status" value="1"/>
</dbReference>
<accession>A0ABU2NF34</accession>
<dbReference type="RefSeq" id="WP_311558570.1">
    <property type="nucleotide sequence ID" value="NZ_JAVREJ010000016.1"/>
</dbReference>
<dbReference type="Proteomes" id="UP001183202">
    <property type="component" value="Unassembled WGS sequence"/>
</dbReference>
<sequence>MSEAVTPEPFGVGLPLDTQVSRPRAGSVLLEVDGEIDTLTAARLQAGLDEALDAARSEGSGVVVDLSGVTFLASSGLAVLIGGARRVAGFGARLRLVAASRAVTRPLQVTGADALFDTFDDVASALAAAALDVAPPPGVAPPSGEVGR</sequence>
<dbReference type="Gene3D" id="3.30.750.24">
    <property type="entry name" value="STAS domain"/>
    <property type="match status" value="1"/>
</dbReference>
<evidence type="ECO:0000259" key="3">
    <source>
        <dbReference type="PROSITE" id="PS50801"/>
    </source>
</evidence>
<dbReference type="PANTHER" id="PTHR33495">
    <property type="entry name" value="ANTI-SIGMA FACTOR ANTAGONIST TM_1081-RELATED-RELATED"/>
    <property type="match status" value="1"/>
</dbReference>
<evidence type="ECO:0000256" key="1">
    <source>
        <dbReference type="ARBA" id="ARBA00009013"/>
    </source>
</evidence>
<name>A0ABU2NF34_9PSEU</name>
<dbReference type="InterPro" id="IPR002645">
    <property type="entry name" value="STAS_dom"/>
</dbReference>
<gene>
    <name evidence="4" type="ORF">RM445_21265</name>
</gene>
<evidence type="ECO:0000313" key="4">
    <source>
        <dbReference type="EMBL" id="MDT0352063.1"/>
    </source>
</evidence>
<evidence type="ECO:0000256" key="2">
    <source>
        <dbReference type="RuleBase" id="RU003749"/>
    </source>
</evidence>
<comment type="caution">
    <text evidence="4">The sequence shown here is derived from an EMBL/GenBank/DDBJ whole genome shotgun (WGS) entry which is preliminary data.</text>
</comment>
<evidence type="ECO:0000313" key="5">
    <source>
        <dbReference type="Proteomes" id="UP001183202"/>
    </source>
</evidence>
<feature type="domain" description="STAS" evidence="3">
    <location>
        <begin position="26"/>
        <end position="129"/>
    </location>
</feature>
<reference evidence="5" key="1">
    <citation type="submission" date="2023-07" db="EMBL/GenBank/DDBJ databases">
        <title>30 novel species of actinomycetes from the DSMZ collection.</title>
        <authorList>
            <person name="Nouioui I."/>
        </authorList>
    </citation>
    <scope>NUCLEOTIDE SEQUENCE [LARGE SCALE GENOMIC DNA]</scope>
    <source>
        <strain evidence="5">DSM 45834</strain>
    </source>
</reference>
<protein>
    <recommendedName>
        <fullName evidence="2">Anti-sigma factor antagonist</fullName>
    </recommendedName>
</protein>
<dbReference type="InterPro" id="IPR003658">
    <property type="entry name" value="Anti-sigma_ant"/>
</dbReference>
<keyword evidence="5" id="KW-1185">Reference proteome</keyword>
<comment type="similarity">
    <text evidence="1 2">Belongs to the anti-sigma-factor antagonist family.</text>
</comment>
<proteinExistence type="inferred from homology"/>
<dbReference type="NCBIfam" id="TIGR00377">
    <property type="entry name" value="ant_ant_sig"/>
    <property type="match status" value="1"/>
</dbReference>
<dbReference type="PROSITE" id="PS50801">
    <property type="entry name" value="STAS"/>
    <property type="match status" value="1"/>
</dbReference>
<dbReference type="InterPro" id="IPR036513">
    <property type="entry name" value="STAS_dom_sf"/>
</dbReference>
<dbReference type="Pfam" id="PF01740">
    <property type="entry name" value="STAS"/>
    <property type="match status" value="1"/>
</dbReference>
<dbReference type="SUPFAM" id="SSF52091">
    <property type="entry name" value="SpoIIaa-like"/>
    <property type="match status" value="1"/>
</dbReference>
<dbReference type="EMBL" id="JAVREJ010000016">
    <property type="protein sequence ID" value="MDT0352063.1"/>
    <property type="molecule type" value="Genomic_DNA"/>
</dbReference>
<organism evidence="4 5">
    <name type="scientific">Pseudonocardia charpentierae</name>
    <dbReference type="NCBI Taxonomy" id="3075545"/>
    <lineage>
        <taxon>Bacteria</taxon>
        <taxon>Bacillati</taxon>
        <taxon>Actinomycetota</taxon>
        <taxon>Actinomycetes</taxon>
        <taxon>Pseudonocardiales</taxon>
        <taxon>Pseudonocardiaceae</taxon>
        <taxon>Pseudonocardia</taxon>
    </lineage>
</organism>